<dbReference type="InterPro" id="IPR010982">
    <property type="entry name" value="Lambda_DNA-bd_dom_sf"/>
</dbReference>
<reference evidence="2" key="1">
    <citation type="submission" date="2015-09" db="EMBL/GenBank/DDBJ databases">
        <authorList>
            <person name="Shao Z."/>
            <person name="Wang L."/>
        </authorList>
    </citation>
    <scope>NUCLEOTIDE SEQUENCE [LARGE SCALE GENOMIC DNA]</scope>
    <source>
        <strain evidence="2">F13-1</strain>
    </source>
</reference>
<gene>
    <name evidence="1" type="ORF">AN401_08775</name>
</gene>
<dbReference type="EMBL" id="CP012621">
    <property type="protein sequence ID" value="ATG73936.1"/>
    <property type="molecule type" value="Genomic_DNA"/>
</dbReference>
<dbReference type="SMART" id="SM00530">
    <property type="entry name" value="HTH_XRE"/>
    <property type="match status" value="1"/>
</dbReference>
<evidence type="ECO:0000313" key="1">
    <source>
        <dbReference type="EMBL" id="ATG73936.1"/>
    </source>
</evidence>
<name>A0A231MYE9_9GAMM</name>
<dbReference type="GO" id="GO:0003677">
    <property type="term" value="F:DNA binding"/>
    <property type="evidence" value="ECO:0007669"/>
    <property type="project" value="UniProtKB-KW"/>
</dbReference>
<accession>A0A231MYE9</accession>
<dbReference type="SUPFAM" id="SSF47413">
    <property type="entry name" value="lambda repressor-like DNA-binding domains"/>
    <property type="match status" value="1"/>
</dbReference>
<dbReference type="OrthoDB" id="9801039at2"/>
<dbReference type="PROSITE" id="PS50943">
    <property type="entry name" value="HTH_CROC1"/>
    <property type="match status" value="1"/>
</dbReference>
<proteinExistence type="predicted"/>
<organism evidence="1 2">
    <name type="scientific">Zobellella denitrificans</name>
    <dbReference type="NCBI Taxonomy" id="347534"/>
    <lineage>
        <taxon>Bacteria</taxon>
        <taxon>Pseudomonadati</taxon>
        <taxon>Pseudomonadota</taxon>
        <taxon>Gammaproteobacteria</taxon>
        <taxon>Aeromonadales</taxon>
        <taxon>Aeromonadaceae</taxon>
        <taxon>Zobellella</taxon>
    </lineage>
</organism>
<dbReference type="RefSeq" id="WP_094039742.1">
    <property type="nucleotide sequence ID" value="NZ_CP012621.1"/>
</dbReference>
<dbReference type="Pfam" id="PF01381">
    <property type="entry name" value="HTH_3"/>
    <property type="match status" value="1"/>
</dbReference>
<dbReference type="Gene3D" id="1.10.260.40">
    <property type="entry name" value="lambda repressor-like DNA-binding domains"/>
    <property type="match status" value="1"/>
</dbReference>
<dbReference type="InterPro" id="IPR001387">
    <property type="entry name" value="Cro/C1-type_HTH"/>
</dbReference>
<dbReference type="CDD" id="cd00093">
    <property type="entry name" value="HTH_XRE"/>
    <property type="match status" value="1"/>
</dbReference>
<protein>
    <submittedName>
        <fullName evidence="1">DNA-binding protein</fullName>
    </submittedName>
</protein>
<sequence length="98" mass="11020">MKHLVELAPILKQRRQQLSLNQKDMLMRIGMSQQQYQRIEAGGDPRLSTLLRIAEGMGLELLLVPREQAAQPQASDAAVNEEKRPGSWDQLLGGLEDD</sequence>
<evidence type="ECO:0000313" key="2">
    <source>
        <dbReference type="Proteomes" id="UP000217763"/>
    </source>
</evidence>
<dbReference type="Proteomes" id="UP000217763">
    <property type="component" value="Chromosome"/>
</dbReference>
<keyword evidence="1" id="KW-0238">DNA-binding</keyword>
<dbReference type="KEGG" id="zdf:AN401_08775"/>
<keyword evidence="2" id="KW-1185">Reference proteome</keyword>
<dbReference type="AlphaFoldDB" id="A0A231MYE9"/>